<dbReference type="InterPro" id="IPR029052">
    <property type="entry name" value="Metallo-depent_PP-like"/>
</dbReference>
<evidence type="ECO:0000256" key="2">
    <source>
        <dbReference type="ARBA" id="ARBA00022801"/>
    </source>
</evidence>
<dbReference type="Gene3D" id="3.60.21.10">
    <property type="match status" value="1"/>
</dbReference>
<organism evidence="3 4">
    <name type="scientific">Dreissena polymorpha</name>
    <name type="common">Zebra mussel</name>
    <name type="synonym">Mytilus polymorpha</name>
    <dbReference type="NCBI Taxonomy" id="45954"/>
    <lineage>
        <taxon>Eukaryota</taxon>
        <taxon>Metazoa</taxon>
        <taxon>Spiralia</taxon>
        <taxon>Lophotrochozoa</taxon>
        <taxon>Mollusca</taxon>
        <taxon>Bivalvia</taxon>
        <taxon>Autobranchia</taxon>
        <taxon>Heteroconchia</taxon>
        <taxon>Euheterodonta</taxon>
        <taxon>Imparidentia</taxon>
        <taxon>Neoheterodontei</taxon>
        <taxon>Myida</taxon>
        <taxon>Dreissenoidea</taxon>
        <taxon>Dreissenidae</taxon>
        <taxon>Dreissena</taxon>
    </lineage>
</organism>
<dbReference type="SUPFAM" id="SSF56300">
    <property type="entry name" value="Metallo-dependent phosphatases"/>
    <property type="match status" value="1"/>
</dbReference>
<accession>A0A9D4S516</accession>
<dbReference type="PANTHER" id="PTHR10161">
    <property type="entry name" value="TARTRATE-RESISTANT ACID PHOSPHATASE TYPE 5"/>
    <property type="match status" value="1"/>
</dbReference>
<keyword evidence="2" id="KW-0378">Hydrolase</keyword>
<reference evidence="3" key="2">
    <citation type="submission" date="2020-11" db="EMBL/GenBank/DDBJ databases">
        <authorList>
            <person name="McCartney M.A."/>
            <person name="Auch B."/>
            <person name="Kono T."/>
            <person name="Mallez S."/>
            <person name="Becker A."/>
            <person name="Gohl D.M."/>
            <person name="Silverstein K.A.T."/>
            <person name="Koren S."/>
            <person name="Bechman K.B."/>
            <person name="Herman A."/>
            <person name="Abrahante J.E."/>
            <person name="Garbe J."/>
        </authorList>
    </citation>
    <scope>NUCLEOTIDE SEQUENCE</scope>
    <source>
        <strain evidence="3">Duluth1</strain>
        <tissue evidence="3">Whole animal</tissue>
    </source>
</reference>
<dbReference type="PANTHER" id="PTHR10161:SF14">
    <property type="entry name" value="TARTRATE-RESISTANT ACID PHOSPHATASE TYPE 5"/>
    <property type="match status" value="1"/>
</dbReference>
<reference evidence="3" key="1">
    <citation type="journal article" date="2019" name="bioRxiv">
        <title>The Genome of the Zebra Mussel, Dreissena polymorpha: A Resource for Invasive Species Research.</title>
        <authorList>
            <person name="McCartney M.A."/>
            <person name="Auch B."/>
            <person name="Kono T."/>
            <person name="Mallez S."/>
            <person name="Zhang Y."/>
            <person name="Obille A."/>
            <person name="Becker A."/>
            <person name="Abrahante J.E."/>
            <person name="Garbe J."/>
            <person name="Badalamenti J.P."/>
            <person name="Herman A."/>
            <person name="Mangelson H."/>
            <person name="Liachko I."/>
            <person name="Sullivan S."/>
            <person name="Sone E.D."/>
            <person name="Koren S."/>
            <person name="Silverstein K.A.T."/>
            <person name="Beckman K.B."/>
            <person name="Gohl D.M."/>
        </authorList>
    </citation>
    <scope>NUCLEOTIDE SEQUENCE</scope>
    <source>
        <strain evidence="3">Duluth1</strain>
        <tissue evidence="3">Whole animal</tissue>
    </source>
</reference>
<keyword evidence="1" id="KW-0732">Signal</keyword>
<evidence type="ECO:0000313" key="3">
    <source>
        <dbReference type="EMBL" id="KAH3890820.1"/>
    </source>
</evidence>
<dbReference type="GO" id="GO:0016787">
    <property type="term" value="F:hydrolase activity"/>
    <property type="evidence" value="ECO:0007669"/>
    <property type="project" value="UniProtKB-KW"/>
</dbReference>
<name>A0A9D4S516_DREPO</name>
<sequence length="54" mass="6391">MLYHESKSTSFQHTFEQVYSDPSLHIPWYVTVGNHDHHGNVTGQIDYSKKSNRW</sequence>
<proteinExistence type="predicted"/>
<dbReference type="AlphaFoldDB" id="A0A9D4S516"/>
<dbReference type="EMBL" id="JAIWYP010000001">
    <property type="protein sequence ID" value="KAH3890820.1"/>
    <property type="molecule type" value="Genomic_DNA"/>
</dbReference>
<comment type="caution">
    <text evidence="3">The sequence shown here is derived from an EMBL/GenBank/DDBJ whole genome shotgun (WGS) entry which is preliminary data.</text>
</comment>
<dbReference type="Proteomes" id="UP000828390">
    <property type="component" value="Unassembled WGS sequence"/>
</dbReference>
<protein>
    <recommendedName>
        <fullName evidence="5">Acid phosphatase</fullName>
    </recommendedName>
</protein>
<keyword evidence="4" id="KW-1185">Reference proteome</keyword>
<evidence type="ECO:0000313" key="4">
    <source>
        <dbReference type="Proteomes" id="UP000828390"/>
    </source>
</evidence>
<evidence type="ECO:0000256" key="1">
    <source>
        <dbReference type="ARBA" id="ARBA00022729"/>
    </source>
</evidence>
<dbReference type="InterPro" id="IPR051558">
    <property type="entry name" value="Metallophosphoesterase_PAP"/>
</dbReference>
<gene>
    <name evidence="3" type="ORF">DPMN_014909</name>
</gene>
<dbReference type="GO" id="GO:0045453">
    <property type="term" value="P:bone resorption"/>
    <property type="evidence" value="ECO:0007669"/>
    <property type="project" value="TreeGrafter"/>
</dbReference>
<evidence type="ECO:0008006" key="5">
    <source>
        <dbReference type="Google" id="ProtNLM"/>
    </source>
</evidence>